<evidence type="ECO:0000313" key="8">
    <source>
        <dbReference type="EMBL" id="TMI90625.1"/>
    </source>
</evidence>
<dbReference type="InterPro" id="IPR018257">
    <property type="entry name" value="Ribosomal_bL19_CS"/>
</dbReference>
<keyword evidence="4 6" id="KW-0687">Ribonucleoprotein</keyword>
<dbReference type="Gene3D" id="2.30.30.790">
    <property type="match status" value="1"/>
</dbReference>
<dbReference type="GO" id="GO:0006412">
    <property type="term" value="P:translation"/>
    <property type="evidence" value="ECO:0007669"/>
    <property type="project" value="UniProtKB-UniRule"/>
</dbReference>
<dbReference type="InterPro" id="IPR001857">
    <property type="entry name" value="Ribosomal_bL19"/>
</dbReference>
<dbReference type="PRINTS" id="PR00061">
    <property type="entry name" value="RIBOSOMALL19"/>
</dbReference>
<evidence type="ECO:0000256" key="3">
    <source>
        <dbReference type="ARBA" id="ARBA00022980"/>
    </source>
</evidence>
<dbReference type="InterPro" id="IPR008991">
    <property type="entry name" value="Translation_prot_SH3-like_sf"/>
</dbReference>
<dbReference type="Pfam" id="PF01245">
    <property type="entry name" value="Ribosomal_L19"/>
    <property type="match status" value="1"/>
</dbReference>
<evidence type="ECO:0000256" key="6">
    <source>
        <dbReference type="HAMAP-Rule" id="MF_00402"/>
    </source>
</evidence>
<comment type="function">
    <text evidence="1 6 7">This protein is located at the 30S-50S ribosomal subunit interface and may play a role in the structure and function of the aminoacyl-tRNA binding site.</text>
</comment>
<name>A0A537K4C8_9BACT</name>
<evidence type="ECO:0000256" key="5">
    <source>
        <dbReference type="ARBA" id="ARBA00035171"/>
    </source>
</evidence>
<organism evidence="8 9">
    <name type="scientific">Candidatus Segetimicrobium genomatis</name>
    <dbReference type="NCBI Taxonomy" id="2569760"/>
    <lineage>
        <taxon>Bacteria</taxon>
        <taxon>Bacillati</taxon>
        <taxon>Candidatus Sysuimicrobiota</taxon>
        <taxon>Candidatus Sysuimicrobiia</taxon>
        <taxon>Candidatus Sysuimicrobiales</taxon>
        <taxon>Candidatus Segetimicrobiaceae</taxon>
        <taxon>Candidatus Segetimicrobium</taxon>
    </lineage>
</organism>
<dbReference type="Proteomes" id="UP000318509">
    <property type="component" value="Unassembled WGS sequence"/>
</dbReference>
<evidence type="ECO:0000313" key="9">
    <source>
        <dbReference type="Proteomes" id="UP000318509"/>
    </source>
</evidence>
<dbReference type="AlphaFoldDB" id="A0A537K4C8"/>
<dbReference type="HAMAP" id="MF_00402">
    <property type="entry name" value="Ribosomal_bL19"/>
    <property type="match status" value="1"/>
</dbReference>
<accession>A0A537K4C8</accession>
<dbReference type="NCBIfam" id="TIGR01024">
    <property type="entry name" value="rplS_bact"/>
    <property type="match status" value="1"/>
</dbReference>
<dbReference type="PANTHER" id="PTHR15680:SF9">
    <property type="entry name" value="LARGE RIBOSOMAL SUBUNIT PROTEIN BL19M"/>
    <property type="match status" value="1"/>
</dbReference>
<evidence type="ECO:0000256" key="4">
    <source>
        <dbReference type="ARBA" id="ARBA00023274"/>
    </source>
</evidence>
<reference evidence="8 9" key="1">
    <citation type="journal article" date="2019" name="Nat. Microbiol.">
        <title>Mediterranean grassland soil C-N compound turnover is dependent on rainfall and depth, and is mediated by genomically divergent microorganisms.</title>
        <authorList>
            <person name="Diamond S."/>
            <person name="Andeer P.F."/>
            <person name="Li Z."/>
            <person name="Crits-Christoph A."/>
            <person name="Burstein D."/>
            <person name="Anantharaman K."/>
            <person name="Lane K.R."/>
            <person name="Thomas B.C."/>
            <person name="Pan C."/>
            <person name="Northen T.R."/>
            <person name="Banfield J.F."/>
        </authorList>
    </citation>
    <scope>NUCLEOTIDE SEQUENCE [LARGE SCALE GENOMIC DNA]</scope>
    <source>
        <strain evidence="8">NP_3</strain>
    </source>
</reference>
<dbReference type="GO" id="GO:0022625">
    <property type="term" value="C:cytosolic large ribosomal subunit"/>
    <property type="evidence" value="ECO:0007669"/>
    <property type="project" value="TreeGrafter"/>
</dbReference>
<keyword evidence="3 6" id="KW-0689">Ribosomal protein</keyword>
<gene>
    <name evidence="6 8" type="primary">rplS</name>
    <name evidence="8" type="ORF">E6H00_06200</name>
</gene>
<dbReference type="PANTHER" id="PTHR15680">
    <property type="entry name" value="RIBOSOMAL PROTEIN L19"/>
    <property type="match status" value="1"/>
</dbReference>
<sequence>MDRVTAVEQTQIKPNMPPFRAGDTVRVHIKVAEGGRDRLQAFEGVVVGRRGGGTREAFTVRRISHGVGVERTFPLHSPRVEKIEILRTGRVRRAKLYYLREKIGKETRVKEKR</sequence>
<protein>
    <recommendedName>
        <fullName evidence="5 6">Large ribosomal subunit protein bL19</fullName>
    </recommendedName>
</protein>
<proteinExistence type="inferred from homology"/>
<comment type="similarity">
    <text evidence="2 6 7">Belongs to the bacterial ribosomal protein bL19 family.</text>
</comment>
<dbReference type="InterPro" id="IPR038657">
    <property type="entry name" value="Ribosomal_bL19_sf"/>
</dbReference>
<evidence type="ECO:0000256" key="7">
    <source>
        <dbReference type="RuleBase" id="RU000559"/>
    </source>
</evidence>
<dbReference type="FunFam" id="2.30.30.790:FF:000001">
    <property type="entry name" value="50S ribosomal protein L19"/>
    <property type="match status" value="1"/>
</dbReference>
<evidence type="ECO:0000256" key="2">
    <source>
        <dbReference type="ARBA" id="ARBA00005781"/>
    </source>
</evidence>
<dbReference type="PIRSF" id="PIRSF002191">
    <property type="entry name" value="Ribosomal_L19"/>
    <property type="match status" value="1"/>
</dbReference>
<comment type="caution">
    <text evidence="8">The sequence shown here is derived from an EMBL/GenBank/DDBJ whole genome shotgun (WGS) entry which is preliminary data.</text>
</comment>
<dbReference type="EMBL" id="VBAK01000108">
    <property type="protein sequence ID" value="TMI90625.1"/>
    <property type="molecule type" value="Genomic_DNA"/>
</dbReference>
<dbReference type="SUPFAM" id="SSF50104">
    <property type="entry name" value="Translation proteins SH3-like domain"/>
    <property type="match status" value="1"/>
</dbReference>
<evidence type="ECO:0000256" key="1">
    <source>
        <dbReference type="ARBA" id="ARBA00002349"/>
    </source>
</evidence>
<dbReference type="PROSITE" id="PS01015">
    <property type="entry name" value="RIBOSOMAL_L19"/>
    <property type="match status" value="1"/>
</dbReference>
<dbReference type="GO" id="GO:0003735">
    <property type="term" value="F:structural constituent of ribosome"/>
    <property type="evidence" value="ECO:0007669"/>
    <property type="project" value="InterPro"/>
</dbReference>